<geneLocation type="plastid" evidence="12"/>
<dbReference type="Gene3D" id="3.50.40.10">
    <property type="entry name" value="Phenylalanyl-trna Synthetase, Chain B, domain 3"/>
    <property type="match status" value="1"/>
</dbReference>
<dbReference type="PANTHER" id="PTHR10947">
    <property type="entry name" value="PHENYLALANYL-TRNA SYNTHETASE BETA CHAIN AND LEUCINE-RICH REPEAT-CONTAINING PROTEIN 47"/>
    <property type="match status" value="1"/>
</dbReference>
<keyword evidence="12" id="KW-0934">Plastid</keyword>
<dbReference type="InterPro" id="IPR045864">
    <property type="entry name" value="aa-tRNA-synth_II/BPL/LPL"/>
</dbReference>
<evidence type="ECO:0000256" key="4">
    <source>
        <dbReference type="ARBA" id="ARBA00022723"/>
    </source>
</evidence>
<feature type="domain" description="FDX-ACB" evidence="10">
    <location>
        <begin position="569"/>
        <end position="663"/>
    </location>
</feature>
<dbReference type="InterPro" id="IPR005146">
    <property type="entry name" value="B3/B4_tRNA-bd"/>
</dbReference>
<feature type="domain" description="B5" evidence="11">
    <location>
        <begin position="257"/>
        <end position="339"/>
    </location>
</feature>
<evidence type="ECO:0000256" key="2">
    <source>
        <dbReference type="ARBA" id="ARBA00012814"/>
    </source>
</evidence>
<dbReference type="Gene3D" id="3.30.70.380">
    <property type="entry name" value="Ferrodoxin-fold anticodon-binding domain"/>
    <property type="match status" value="1"/>
</dbReference>
<dbReference type="SUPFAM" id="SSF46955">
    <property type="entry name" value="Putative DNA-binding domain"/>
    <property type="match status" value="2"/>
</dbReference>
<dbReference type="InterPro" id="IPR005147">
    <property type="entry name" value="tRNA_synthase_B5-dom"/>
</dbReference>
<evidence type="ECO:0000256" key="7">
    <source>
        <dbReference type="ARBA" id="ARBA00022842"/>
    </source>
</evidence>
<evidence type="ECO:0000256" key="6">
    <source>
        <dbReference type="ARBA" id="ARBA00022840"/>
    </source>
</evidence>
<evidence type="ECO:0000256" key="3">
    <source>
        <dbReference type="ARBA" id="ARBA00022598"/>
    </source>
</evidence>
<dbReference type="GO" id="GO:0004826">
    <property type="term" value="F:phenylalanine-tRNA ligase activity"/>
    <property type="evidence" value="ECO:0007669"/>
    <property type="project" value="UniProtKB-EC"/>
</dbReference>
<protein>
    <recommendedName>
        <fullName evidence="2">phenylalanine--tRNA ligase</fullName>
        <ecNumber evidence="2">6.1.1.20</ecNumber>
    </recommendedName>
</protein>
<dbReference type="CDD" id="cd00769">
    <property type="entry name" value="PheRS_beta_core"/>
    <property type="match status" value="1"/>
</dbReference>
<keyword evidence="4" id="KW-0479">Metal-binding</keyword>
<keyword evidence="5" id="KW-0547">Nucleotide-binding</keyword>
<sequence length="664" mass="78918">MKISWNWLKQLIDLKSINPNKLAEKLTLAGFEIENIAYQKTIKDILFEINIPANRHDINNMANLALEITALLKLNLKLYIKINSRNNNIKYKTIDLYKNLNNYKDLYYSFAENISINHSPIWIQNYLKASDIGPNNNMLDIVEFINFKWGQYIEIFYINQIEIEKHKMNFNKIREYAIKLNSRNINNIDMTNISILFIGHINKNNTINYVKKRHSIKSQTNLEYAFLDITQIIQDNYDLDKTYNKEKIIYRYKTNIISETDIICRISYLNKILGPINNNRKYLSKKEIINIMERLRFKVNDFGQELKIQIPQERQKDIRQEIDIIEEIARIYGFNNFNDNLPKIYKAGYRSSNAIITNKIRHILRSIGLHEVINYALSQSLSKTSIEIINPLNKDQITLRNNLIENLITSKLYNINKVNEDFEVFEIGKIFINNLKFNNRHEELNLAIMLGNSSFQRSKWNEIPNSLSWFQAKGTIEELFERIHVQFIWSTRSDNKYFIKNFQKYTHPTRTSYIQYKGKTIGIFGQIHNKIAKRLNISYKVYIFEISINSIIKATKDNKHLNYNYKPYSNYPKITRDISIQVDQKISMQKIIQIIKMIQKEQKEIIESINVFDEYYEKDITKKIGLRTTYRSITTTLTNKRIEKIEKLLKKQLHKVLIEIKSKS</sequence>
<evidence type="ECO:0000256" key="8">
    <source>
        <dbReference type="ARBA" id="ARBA00022917"/>
    </source>
</evidence>
<comment type="cofactor">
    <cofactor evidence="1">
        <name>Mg(2+)</name>
        <dbReference type="ChEBI" id="CHEBI:18420"/>
    </cofactor>
</comment>
<evidence type="ECO:0000259" key="11">
    <source>
        <dbReference type="PROSITE" id="PS51483"/>
    </source>
</evidence>
<name>A0A3G3MFT3_9FLOR</name>
<dbReference type="SMART" id="SM00896">
    <property type="entry name" value="FDX-ACB"/>
    <property type="match status" value="1"/>
</dbReference>
<dbReference type="SMART" id="SM00874">
    <property type="entry name" value="B5"/>
    <property type="match status" value="1"/>
</dbReference>
<keyword evidence="9 12" id="KW-0030">Aminoacyl-tRNA synthetase</keyword>
<reference evidence="12" key="1">
    <citation type="journal article" date="2018" name="Genome Biol. Evol.">
        <title>Mitochondrial and Plastid Genomes from Coralline Red Algae Provide Insights into the Incongruent Evolutionary Histories of Organelles.</title>
        <authorList>
            <person name="Lee J."/>
            <person name="Song H.J."/>
            <person name="In Park S."/>
            <person name="Lee Y.M."/>
            <person name="Jeong S.Y."/>
            <person name="Oh Cho T."/>
            <person name="Kim J.H."/>
            <person name="Choi H.G."/>
            <person name="Choi C.G."/>
            <person name="Nelson W.A."/>
            <person name="Fredericq S."/>
            <person name="Bhattacharya D."/>
            <person name="Su Yoon H."/>
        </authorList>
    </citation>
    <scope>NUCLEOTIDE SEQUENCE</scope>
</reference>
<dbReference type="Gene3D" id="3.30.930.10">
    <property type="entry name" value="Bira Bifunctional Protein, Domain 2"/>
    <property type="match status" value="1"/>
</dbReference>
<evidence type="ECO:0000259" key="10">
    <source>
        <dbReference type="PROSITE" id="PS51447"/>
    </source>
</evidence>
<dbReference type="InterPro" id="IPR045060">
    <property type="entry name" value="Phe-tRNA-ligase_IIc_bsu"/>
</dbReference>
<proteinExistence type="predicted"/>
<dbReference type="PROSITE" id="PS51483">
    <property type="entry name" value="B5"/>
    <property type="match status" value="1"/>
</dbReference>
<dbReference type="InterPro" id="IPR009061">
    <property type="entry name" value="DNA-bd_dom_put_sf"/>
</dbReference>
<dbReference type="GO" id="GO:0005524">
    <property type="term" value="F:ATP binding"/>
    <property type="evidence" value="ECO:0007669"/>
    <property type="project" value="UniProtKB-KW"/>
</dbReference>
<dbReference type="GO" id="GO:0006432">
    <property type="term" value="P:phenylalanyl-tRNA aminoacylation"/>
    <property type="evidence" value="ECO:0007669"/>
    <property type="project" value="InterPro"/>
</dbReference>
<dbReference type="InterPro" id="IPR020825">
    <property type="entry name" value="Phe-tRNA_synthase-like_B3/B4"/>
</dbReference>
<keyword evidence="8" id="KW-0648">Protein biosynthesis</keyword>
<evidence type="ECO:0000256" key="5">
    <source>
        <dbReference type="ARBA" id="ARBA00022741"/>
    </source>
</evidence>
<dbReference type="SUPFAM" id="SSF55681">
    <property type="entry name" value="Class II aaRS and biotin synthetases"/>
    <property type="match status" value="1"/>
</dbReference>
<dbReference type="Pfam" id="PF03483">
    <property type="entry name" value="B3_4"/>
    <property type="match status" value="1"/>
</dbReference>
<dbReference type="Pfam" id="PF03484">
    <property type="entry name" value="B5"/>
    <property type="match status" value="1"/>
</dbReference>
<evidence type="ECO:0000313" key="12">
    <source>
        <dbReference type="EMBL" id="AYR05680.1"/>
    </source>
</evidence>
<dbReference type="EMBL" id="MH281626">
    <property type="protein sequence ID" value="AYR05680.1"/>
    <property type="molecule type" value="Genomic_DNA"/>
</dbReference>
<dbReference type="InterPro" id="IPR036690">
    <property type="entry name" value="Fdx_antiC-bd_sf"/>
</dbReference>
<dbReference type="AlphaFoldDB" id="A0A3G3MFT3"/>
<dbReference type="SUPFAM" id="SSF54991">
    <property type="entry name" value="Anticodon-binding domain of PheRS"/>
    <property type="match status" value="1"/>
</dbReference>
<keyword evidence="3" id="KW-0436">Ligase</keyword>
<dbReference type="RefSeq" id="YP_009541671.1">
    <property type="nucleotide sequence ID" value="NC_039977.1"/>
</dbReference>
<dbReference type="GO" id="GO:0009328">
    <property type="term" value="C:phenylalanine-tRNA ligase complex"/>
    <property type="evidence" value="ECO:0007669"/>
    <property type="project" value="TreeGrafter"/>
</dbReference>
<dbReference type="GO" id="GO:0000287">
    <property type="term" value="F:magnesium ion binding"/>
    <property type="evidence" value="ECO:0007669"/>
    <property type="project" value="InterPro"/>
</dbReference>
<dbReference type="Pfam" id="PF03147">
    <property type="entry name" value="FDX-ACB"/>
    <property type="match status" value="1"/>
</dbReference>
<dbReference type="InterPro" id="IPR005121">
    <property type="entry name" value="Fdx_antiC-bd"/>
</dbReference>
<dbReference type="InterPro" id="IPR041616">
    <property type="entry name" value="PheRS_beta_core"/>
</dbReference>
<dbReference type="SUPFAM" id="SSF56037">
    <property type="entry name" value="PheT/TilS domain"/>
    <property type="match status" value="1"/>
</dbReference>
<dbReference type="Pfam" id="PF17759">
    <property type="entry name" value="tRNA_synthFbeta"/>
    <property type="match status" value="1"/>
</dbReference>
<dbReference type="EC" id="6.1.1.20" evidence="2"/>
<organism evidence="12">
    <name type="scientific">Synarthrophyton chejuense</name>
    <dbReference type="NCBI Taxonomy" id="2485825"/>
    <lineage>
        <taxon>Eukaryota</taxon>
        <taxon>Rhodophyta</taxon>
        <taxon>Florideophyceae</taxon>
        <taxon>Corallinophycidae</taxon>
        <taxon>Hapalidiales</taxon>
        <taxon>Hapalidiaceae</taxon>
        <taxon>Melobesioideae</taxon>
        <taxon>Synarthrophyton</taxon>
    </lineage>
</organism>
<keyword evidence="7" id="KW-0460">Magnesium</keyword>
<dbReference type="Gene3D" id="3.30.56.10">
    <property type="match status" value="2"/>
</dbReference>
<dbReference type="GO" id="GO:0003723">
    <property type="term" value="F:RNA binding"/>
    <property type="evidence" value="ECO:0007669"/>
    <property type="project" value="InterPro"/>
</dbReference>
<dbReference type="GeneID" id="38463410"/>
<keyword evidence="6" id="KW-0067">ATP-binding</keyword>
<dbReference type="PANTHER" id="PTHR10947:SF0">
    <property type="entry name" value="PHENYLALANINE--TRNA LIGASE BETA SUBUNIT"/>
    <property type="match status" value="1"/>
</dbReference>
<evidence type="ECO:0000256" key="1">
    <source>
        <dbReference type="ARBA" id="ARBA00001946"/>
    </source>
</evidence>
<accession>A0A3G3MFT3</accession>
<evidence type="ECO:0000256" key="9">
    <source>
        <dbReference type="ARBA" id="ARBA00023146"/>
    </source>
</evidence>
<gene>
    <name evidence="12" type="primary">syfB</name>
</gene>
<dbReference type="PROSITE" id="PS51447">
    <property type="entry name" value="FDX_ACB"/>
    <property type="match status" value="1"/>
</dbReference>